<dbReference type="PROSITE" id="PS50879">
    <property type="entry name" value="RNASE_H_1"/>
    <property type="match status" value="1"/>
</dbReference>
<reference evidence="2 3" key="1">
    <citation type="submission" date="2020-10" db="EMBL/GenBank/DDBJ databases">
        <title>The Coptis chinensis genome and diversification of protoberbering-type alkaloids.</title>
        <authorList>
            <person name="Wang B."/>
            <person name="Shu S."/>
            <person name="Song C."/>
            <person name="Liu Y."/>
        </authorList>
    </citation>
    <scope>NUCLEOTIDE SEQUENCE [LARGE SCALE GENOMIC DNA]</scope>
    <source>
        <strain evidence="2">HL-2020</strain>
        <tissue evidence="2">Leaf</tissue>
    </source>
</reference>
<gene>
    <name evidence="2" type="ORF">IFM89_031041</name>
</gene>
<dbReference type="InterPro" id="IPR036397">
    <property type="entry name" value="RNaseH_sf"/>
</dbReference>
<accession>A0A835H9I1</accession>
<feature type="domain" description="RNase H type-1" evidence="1">
    <location>
        <begin position="14"/>
        <end position="171"/>
    </location>
</feature>
<dbReference type="AlphaFoldDB" id="A0A835H9I1"/>
<dbReference type="InterPro" id="IPR044730">
    <property type="entry name" value="RNase_H-like_dom_plant"/>
</dbReference>
<dbReference type="PANTHER" id="PTHR47723">
    <property type="entry name" value="OS05G0353850 PROTEIN"/>
    <property type="match status" value="1"/>
</dbReference>
<dbReference type="InterPro" id="IPR012337">
    <property type="entry name" value="RNaseH-like_sf"/>
</dbReference>
<name>A0A835H9I1_9MAGN</name>
<dbReference type="GO" id="GO:0004523">
    <property type="term" value="F:RNA-DNA hybrid ribonuclease activity"/>
    <property type="evidence" value="ECO:0007669"/>
    <property type="project" value="InterPro"/>
</dbReference>
<proteinExistence type="predicted"/>
<dbReference type="SUPFAM" id="SSF53098">
    <property type="entry name" value="Ribonuclease H-like"/>
    <property type="match status" value="1"/>
</dbReference>
<sequence>MLPLIKECKWCLPSPGYMKANCDGATKGNPGPAGISATFRDDKGEFRLVMWKKIGVNTNYLAEVLAILEALEVALEREWVNILIESDSSAAIKAFGTGKLPWWLTQRWENFKGKVVNCIFTTTWREANFSADLAANKATTMPSTQTYLFEGRPAWIFKWESPHLAYFRFVN</sequence>
<dbReference type="CDD" id="cd06222">
    <property type="entry name" value="RNase_H_like"/>
    <property type="match status" value="1"/>
</dbReference>
<dbReference type="OrthoDB" id="1305444at2759"/>
<evidence type="ECO:0000259" key="1">
    <source>
        <dbReference type="PROSITE" id="PS50879"/>
    </source>
</evidence>
<dbReference type="GO" id="GO:0003676">
    <property type="term" value="F:nucleic acid binding"/>
    <property type="evidence" value="ECO:0007669"/>
    <property type="project" value="InterPro"/>
</dbReference>
<dbReference type="Pfam" id="PF13456">
    <property type="entry name" value="RVT_3"/>
    <property type="match status" value="1"/>
</dbReference>
<keyword evidence="3" id="KW-1185">Reference proteome</keyword>
<dbReference type="PANTHER" id="PTHR47723:SF19">
    <property type="entry name" value="POLYNUCLEOTIDYL TRANSFERASE, RIBONUCLEASE H-LIKE SUPERFAMILY PROTEIN"/>
    <property type="match status" value="1"/>
</dbReference>
<dbReference type="Proteomes" id="UP000631114">
    <property type="component" value="Unassembled WGS sequence"/>
</dbReference>
<dbReference type="Gene3D" id="3.30.420.10">
    <property type="entry name" value="Ribonuclease H-like superfamily/Ribonuclease H"/>
    <property type="match status" value="1"/>
</dbReference>
<evidence type="ECO:0000313" key="2">
    <source>
        <dbReference type="EMBL" id="KAF9594439.1"/>
    </source>
</evidence>
<dbReference type="InterPro" id="IPR002156">
    <property type="entry name" value="RNaseH_domain"/>
</dbReference>
<dbReference type="EMBL" id="JADFTS010000008">
    <property type="protein sequence ID" value="KAF9594439.1"/>
    <property type="molecule type" value="Genomic_DNA"/>
</dbReference>
<comment type="caution">
    <text evidence="2">The sequence shown here is derived from an EMBL/GenBank/DDBJ whole genome shotgun (WGS) entry which is preliminary data.</text>
</comment>
<dbReference type="InterPro" id="IPR053151">
    <property type="entry name" value="RNase_H-like"/>
</dbReference>
<organism evidence="2 3">
    <name type="scientific">Coptis chinensis</name>
    <dbReference type="NCBI Taxonomy" id="261450"/>
    <lineage>
        <taxon>Eukaryota</taxon>
        <taxon>Viridiplantae</taxon>
        <taxon>Streptophyta</taxon>
        <taxon>Embryophyta</taxon>
        <taxon>Tracheophyta</taxon>
        <taxon>Spermatophyta</taxon>
        <taxon>Magnoliopsida</taxon>
        <taxon>Ranunculales</taxon>
        <taxon>Ranunculaceae</taxon>
        <taxon>Coptidoideae</taxon>
        <taxon>Coptis</taxon>
    </lineage>
</organism>
<evidence type="ECO:0000313" key="3">
    <source>
        <dbReference type="Proteomes" id="UP000631114"/>
    </source>
</evidence>
<protein>
    <recommendedName>
        <fullName evidence="1">RNase H type-1 domain-containing protein</fullName>
    </recommendedName>
</protein>